<dbReference type="CDD" id="cd06911">
    <property type="entry name" value="VirB9_CagX_TrbG"/>
    <property type="match status" value="1"/>
</dbReference>
<name>T0KA22_9SPHN</name>
<comment type="similarity">
    <text evidence="1">Belongs to the TrbG/VirB9 family.</text>
</comment>
<evidence type="ECO:0000313" key="5">
    <source>
        <dbReference type="EMBL" id="EQB33554.1"/>
    </source>
</evidence>
<dbReference type="Gene3D" id="2.60.40.2500">
    <property type="match status" value="1"/>
</dbReference>
<dbReference type="InterPro" id="IPR014142">
    <property type="entry name" value="TrbG_Ti"/>
</dbReference>
<keyword evidence="2 4" id="KW-0732">Signal</keyword>
<comment type="caution">
    <text evidence="5">The sequence shown here is derived from an EMBL/GenBank/DDBJ whole genome shotgun (WGS) entry which is preliminary data.</text>
</comment>
<reference evidence="5 6" key="1">
    <citation type="journal article" date="2013" name="Genome Announc.">
        <title>Draft Genome Sequence of Sphingobium ummariense Strain RL-3, a Hexachlorocyclohexane-Degrading Bacterium.</title>
        <authorList>
            <person name="Kohli P."/>
            <person name="Dua A."/>
            <person name="Sangwan N."/>
            <person name="Oldach P."/>
            <person name="Khurana J.P."/>
            <person name="Lal R."/>
        </authorList>
    </citation>
    <scope>NUCLEOTIDE SEQUENCE [LARGE SCALE GENOMIC DNA]</scope>
    <source>
        <strain evidence="5 6">RL-3</strain>
    </source>
</reference>
<feature type="signal peptide" evidence="4">
    <location>
        <begin position="1"/>
        <end position="18"/>
    </location>
</feature>
<gene>
    <name evidence="5" type="ORF">M529_03520</name>
</gene>
<evidence type="ECO:0000313" key="6">
    <source>
        <dbReference type="Proteomes" id="UP000015523"/>
    </source>
</evidence>
<dbReference type="InterPro" id="IPR033645">
    <property type="entry name" value="VirB9/CagX/TrbG_C"/>
</dbReference>
<evidence type="ECO:0000256" key="4">
    <source>
        <dbReference type="SAM" id="SignalP"/>
    </source>
</evidence>
<dbReference type="NCBIfam" id="TIGR02775">
    <property type="entry name" value="TrbG_Ti"/>
    <property type="match status" value="1"/>
</dbReference>
<feature type="region of interest" description="Disordered" evidence="3">
    <location>
        <begin position="38"/>
        <end position="67"/>
    </location>
</feature>
<evidence type="ECO:0000256" key="3">
    <source>
        <dbReference type="SAM" id="MobiDB-lite"/>
    </source>
</evidence>
<dbReference type="EMBL" id="AUWY01000033">
    <property type="protein sequence ID" value="EQB33554.1"/>
    <property type="molecule type" value="Genomic_DNA"/>
</dbReference>
<organism evidence="5 6">
    <name type="scientific">Sphingobium ummariense RL-3</name>
    <dbReference type="NCBI Taxonomy" id="1346791"/>
    <lineage>
        <taxon>Bacteria</taxon>
        <taxon>Pseudomonadati</taxon>
        <taxon>Pseudomonadota</taxon>
        <taxon>Alphaproteobacteria</taxon>
        <taxon>Sphingomonadales</taxon>
        <taxon>Sphingomonadaceae</taxon>
        <taxon>Sphingobium</taxon>
    </lineage>
</organism>
<evidence type="ECO:0000256" key="2">
    <source>
        <dbReference type="ARBA" id="ARBA00022729"/>
    </source>
</evidence>
<protein>
    <recommendedName>
        <fullName evidence="7">Conjugative transfer protein TrbG</fullName>
    </recommendedName>
</protein>
<dbReference type="STRING" id="1346791.M529_03520"/>
<dbReference type="InterPro" id="IPR038161">
    <property type="entry name" value="VirB9/CagX/TrbG_C_sf"/>
</dbReference>
<evidence type="ECO:0000256" key="1">
    <source>
        <dbReference type="ARBA" id="ARBA00006135"/>
    </source>
</evidence>
<sequence length="328" mass="35956">MQAIALSSVMLCCTTGYAASAKQQTQLVPAQAQVLPAPEASAPAEPQAPPSRLVPINRPQPSARATVRRGAPLTTIRSANDLSRQTPAPDGFINSAMFYDYMPGAIYEVHTSPRFISTIALRPGEKLISKAAGDTVRWVMGETQQGTGSNAQTLVFVKPIKGELRTNIVLTTDQRTYMLEAISHNSDAYTSIVSWNYPRDQLAELSTAGILADGGQGGGAIEGDISVDNLNFAYRIRPVKPRGRAPAWMPERVFDDGHKTYIQFAPDLGTTEAPPLFVIGENKQAELVNYRVQGRYYVVDRLITAAELRLGTKEQQIVRIERKRDRRS</sequence>
<feature type="chain" id="PRO_5004578811" description="Conjugative transfer protein TrbG" evidence="4">
    <location>
        <begin position="19"/>
        <end position="328"/>
    </location>
</feature>
<evidence type="ECO:0008006" key="7">
    <source>
        <dbReference type="Google" id="ProtNLM"/>
    </source>
</evidence>
<dbReference type="Pfam" id="PF03524">
    <property type="entry name" value="CagX"/>
    <property type="match status" value="1"/>
</dbReference>
<accession>T0KA22</accession>
<keyword evidence="6" id="KW-1185">Reference proteome</keyword>
<dbReference type="eggNOG" id="COG3504">
    <property type="taxonomic scope" value="Bacteria"/>
</dbReference>
<dbReference type="PATRIC" id="fig|1346791.3.peg.682"/>
<dbReference type="InterPro" id="IPR010258">
    <property type="entry name" value="Conjugal_tfr_TrbG/VirB9/CagX"/>
</dbReference>
<proteinExistence type="inferred from homology"/>
<dbReference type="AlphaFoldDB" id="T0KA22"/>
<dbReference type="Proteomes" id="UP000015523">
    <property type="component" value="Unassembled WGS sequence"/>
</dbReference>